<dbReference type="CDD" id="cd12797">
    <property type="entry name" value="M23_peptidase"/>
    <property type="match status" value="1"/>
</dbReference>
<feature type="domain" description="M23ase beta-sheet core" evidence="1">
    <location>
        <begin position="261"/>
        <end position="365"/>
    </location>
</feature>
<dbReference type="InterPro" id="IPR050570">
    <property type="entry name" value="Cell_wall_metabolism_enzyme"/>
</dbReference>
<dbReference type="KEGG" id="atl:Athai_01550"/>
<name>A0A7R7DJ55_9ACTN</name>
<dbReference type="AlphaFoldDB" id="A0A7R7DJ55"/>
<dbReference type="PANTHER" id="PTHR21666">
    <property type="entry name" value="PEPTIDASE-RELATED"/>
    <property type="match status" value="1"/>
</dbReference>
<proteinExistence type="predicted"/>
<dbReference type="SUPFAM" id="SSF51261">
    <property type="entry name" value="Duplicated hybrid motif"/>
    <property type="match status" value="1"/>
</dbReference>
<dbReference type="Proteomes" id="UP000611640">
    <property type="component" value="Chromosome"/>
</dbReference>
<protein>
    <recommendedName>
        <fullName evidence="1">M23ase beta-sheet core domain-containing protein</fullName>
    </recommendedName>
</protein>
<dbReference type="RefSeq" id="WP_203959674.1">
    <property type="nucleotide sequence ID" value="NZ_AP023355.1"/>
</dbReference>
<dbReference type="PANTHER" id="PTHR21666:SF270">
    <property type="entry name" value="MUREIN HYDROLASE ACTIVATOR ENVC"/>
    <property type="match status" value="1"/>
</dbReference>
<accession>A0A7R7DJ55</accession>
<organism evidence="2 3">
    <name type="scientific">Actinocatenispora thailandica</name>
    <dbReference type="NCBI Taxonomy" id="227318"/>
    <lineage>
        <taxon>Bacteria</taxon>
        <taxon>Bacillati</taxon>
        <taxon>Actinomycetota</taxon>
        <taxon>Actinomycetes</taxon>
        <taxon>Micromonosporales</taxon>
        <taxon>Micromonosporaceae</taxon>
        <taxon>Actinocatenispora</taxon>
    </lineage>
</organism>
<dbReference type="InterPro" id="IPR011055">
    <property type="entry name" value="Dup_hybrid_motif"/>
</dbReference>
<evidence type="ECO:0000313" key="3">
    <source>
        <dbReference type="Proteomes" id="UP000611640"/>
    </source>
</evidence>
<dbReference type="EMBL" id="AP023355">
    <property type="protein sequence ID" value="BCJ32652.1"/>
    <property type="molecule type" value="Genomic_DNA"/>
</dbReference>
<dbReference type="Gene3D" id="2.70.70.10">
    <property type="entry name" value="Glucose Permease (Domain IIA)"/>
    <property type="match status" value="1"/>
</dbReference>
<dbReference type="InterPro" id="IPR016047">
    <property type="entry name" value="M23ase_b-sheet_dom"/>
</dbReference>
<gene>
    <name evidence="2" type="ORF">Athai_01550</name>
</gene>
<dbReference type="Pfam" id="PF01551">
    <property type="entry name" value="Peptidase_M23"/>
    <property type="match status" value="1"/>
</dbReference>
<dbReference type="GO" id="GO:0004222">
    <property type="term" value="F:metalloendopeptidase activity"/>
    <property type="evidence" value="ECO:0007669"/>
    <property type="project" value="TreeGrafter"/>
</dbReference>
<evidence type="ECO:0000313" key="2">
    <source>
        <dbReference type="EMBL" id="BCJ32652.1"/>
    </source>
</evidence>
<keyword evidence="3" id="KW-1185">Reference proteome</keyword>
<reference evidence="2 3" key="1">
    <citation type="submission" date="2020-08" db="EMBL/GenBank/DDBJ databases">
        <title>Whole genome shotgun sequence of Actinocatenispora thailandica NBRC 105041.</title>
        <authorList>
            <person name="Komaki H."/>
            <person name="Tamura T."/>
        </authorList>
    </citation>
    <scope>NUCLEOTIDE SEQUENCE [LARGE SCALE GENOMIC DNA]</scope>
    <source>
        <strain evidence="2 3">NBRC 105041</strain>
    </source>
</reference>
<evidence type="ECO:0000259" key="1">
    <source>
        <dbReference type="Pfam" id="PF01551"/>
    </source>
</evidence>
<sequence>MSRRRRGAWVVAGIAATCVLLCCGLGGAVALSGLFNQPDTPAVNLTGCGQHLRAYRDLPAVSGYTDAQRSRAYDIIKAGVAMKVPPRGWVIAVATALQESGLKVYANDNPLYPLVKAHSMALPHDAVGHDHDSVGLFQQRPKPPEGAGGWGTVKELMDPATSAKKFYRKLLSTSGWQQDSLTVAAQAVQGSAYPDAYAKWEGDATNLVNALTGGAARTAADASGSQSPGTCAANGQIAASGWVQPVRAPISSGFGPRGGFFHYGVDLAAPRGSDIRAAAGGLVITAECEPSTGNCDQDGSAGTPGCGWYVEIRHADGVNTRYCHMVSRPLVHVGQTVSAGTVLGHVGMSGNADGPHLHFEVHLHNDMSSNGAIDPVPFMQDKGAPLGKS</sequence>